<name>U2YBE8_GEOKU</name>
<dbReference type="SUPFAM" id="SSF51182">
    <property type="entry name" value="RmlC-like cupins"/>
    <property type="match status" value="1"/>
</dbReference>
<evidence type="ECO:0000313" key="5">
    <source>
        <dbReference type="Proteomes" id="UP000016424"/>
    </source>
</evidence>
<dbReference type="Pfam" id="PF07883">
    <property type="entry name" value="Cupin_2"/>
    <property type="match status" value="2"/>
</dbReference>
<dbReference type="PANTHER" id="PTHR41517:SF1">
    <property type="entry name" value="CUPIN"/>
    <property type="match status" value="1"/>
</dbReference>
<dbReference type="GO" id="GO:0051213">
    <property type="term" value="F:dioxygenase activity"/>
    <property type="evidence" value="ECO:0007669"/>
    <property type="project" value="UniProtKB-KW"/>
</dbReference>
<gene>
    <name evidence="4" type="ORF">GBL_2460</name>
</gene>
<organism evidence="4 5">
    <name type="scientific">Geobacillus kaustophilus GBlys</name>
    <dbReference type="NCBI Taxonomy" id="1337888"/>
    <lineage>
        <taxon>Bacteria</taxon>
        <taxon>Bacillati</taxon>
        <taxon>Bacillota</taxon>
        <taxon>Bacilli</taxon>
        <taxon>Bacillales</taxon>
        <taxon>Anoxybacillaceae</taxon>
        <taxon>Geobacillus</taxon>
        <taxon>Geobacillus thermoleovorans group</taxon>
    </lineage>
</organism>
<feature type="domain" description="Cupin type-2" evidence="3">
    <location>
        <begin position="96"/>
        <end position="163"/>
    </location>
</feature>
<dbReference type="Gene3D" id="2.60.120.10">
    <property type="entry name" value="Jelly Rolls"/>
    <property type="match status" value="1"/>
</dbReference>
<evidence type="ECO:0000313" key="4">
    <source>
        <dbReference type="EMBL" id="GAD14243.1"/>
    </source>
</evidence>
<evidence type="ECO:0000259" key="3">
    <source>
        <dbReference type="Pfam" id="PF07883"/>
    </source>
</evidence>
<proteinExistence type="predicted"/>
<evidence type="ECO:0000256" key="2">
    <source>
        <dbReference type="ARBA" id="ARBA00023002"/>
    </source>
</evidence>
<dbReference type="PANTHER" id="PTHR41517">
    <property type="entry name" value="1,2-DIOXYGENASE PROTEIN-RELATED"/>
    <property type="match status" value="1"/>
</dbReference>
<keyword evidence="2" id="KW-0560">Oxidoreductase</keyword>
<feature type="domain" description="Cupin type-2" evidence="3">
    <location>
        <begin position="266"/>
        <end position="333"/>
    </location>
</feature>
<dbReference type="InterPro" id="IPR047183">
    <property type="entry name" value="GDO-like"/>
</dbReference>
<dbReference type="InterPro" id="IPR011051">
    <property type="entry name" value="RmlC_Cupin_sf"/>
</dbReference>
<dbReference type="EMBL" id="BASG01000025">
    <property type="protein sequence ID" value="GAD14243.1"/>
    <property type="molecule type" value="Genomic_DNA"/>
</dbReference>
<dbReference type="CDD" id="cd06992">
    <property type="entry name" value="cupin_GDO-like_C"/>
    <property type="match status" value="1"/>
</dbReference>
<dbReference type="CDD" id="cd02216">
    <property type="entry name" value="cupin_GDO-like_N"/>
    <property type="match status" value="1"/>
</dbReference>
<protein>
    <submittedName>
        <fullName evidence="4">Cupin</fullName>
    </submittedName>
</protein>
<evidence type="ECO:0000256" key="1">
    <source>
        <dbReference type="ARBA" id="ARBA00022964"/>
    </source>
</evidence>
<dbReference type="InterPro" id="IPR014710">
    <property type="entry name" value="RmlC-like_jellyroll"/>
</dbReference>
<keyword evidence="1" id="KW-0223">Dioxygenase</keyword>
<dbReference type="Proteomes" id="UP000016424">
    <property type="component" value="Unassembled WGS sequence"/>
</dbReference>
<sequence length="369" mass="41956">MENTKMKALERLNEELEKVYLGPLWEKLGKMVTPEPDHEVVPYLWKWETIRKHLLEAGELLRLGRESERRVVYLQNPSLLKRGLIGYSTNTLYVGVQLLLPGEVAPAHRHSQSAIRFIIEGEGAYTAVDGERTYMERGDLILTPAWTWHDHGHEGTEPVIWMDGLDVGLVRNFAGSFFETYSEDVFPVAGPHNGSTFKYATGVLRPVSDRKRKGYPSPLIAYKWKTTKQVLENLSKLDPNPYDGYAVDYINPLTGGSADLRIGTTMQKLTPGMHTKAHRHVHSAVYHVLDGEGYTIINGVKFEWAKGDFFILPPWSWHEHVNTGEGDAHLFSINDLPIMERLDLEREEAYDKNGGYQSIIDVFEPLSQV</sequence>
<accession>U2YBE8</accession>
<dbReference type="AlphaFoldDB" id="U2YBE8"/>
<dbReference type="InterPro" id="IPR013096">
    <property type="entry name" value="Cupin_2"/>
</dbReference>
<reference evidence="5" key="1">
    <citation type="journal article" date="2013" name="Genome">
        <title>Draft Genome Sequence of Geobacillus kaustophilus GBlys, a Lysogenic Strain with Bacteriophage phiOH2.</title>
        <authorList>
            <person name="Doi K."/>
            <person name="Mori K."/>
            <person name="Martono H."/>
            <person name="Nagayoshi Y."/>
            <person name="Fujino Y."/>
            <person name="Tashiro K."/>
            <person name="Kuhara S."/>
            <person name="Ohshima T."/>
        </authorList>
    </citation>
    <scope>NUCLEOTIDE SEQUENCE [LARGE SCALE GENOMIC DNA]</scope>
    <source>
        <strain evidence="5">GBlys</strain>
    </source>
</reference>
<comment type="caution">
    <text evidence="4">The sequence shown here is derived from an EMBL/GenBank/DDBJ whole genome shotgun (WGS) entry which is preliminary data.</text>
</comment>